<gene>
    <name evidence="2" type="ORF">LCGC14_2698080</name>
</gene>
<proteinExistence type="predicted"/>
<reference evidence="2" key="1">
    <citation type="journal article" date="2015" name="Nature">
        <title>Complex archaea that bridge the gap between prokaryotes and eukaryotes.</title>
        <authorList>
            <person name="Spang A."/>
            <person name="Saw J.H."/>
            <person name="Jorgensen S.L."/>
            <person name="Zaremba-Niedzwiedzka K."/>
            <person name="Martijn J."/>
            <person name="Lind A.E."/>
            <person name="van Eijk R."/>
            <person name="Schleper C."/>
            <person name="Guy L."/>
            <person name="Ettema T.J."/>
        </authorList>
    </citation>
    <scope>NUCLEOTIDE SEQUENCE</scope>
</reference>
<name>A0A0F9C8F7_9ZZZZ</name>
<dbReference type="GO" id="GO:0003676">
    <property type="term" value="F:nucleic acid binding"/>
    <property type="evidence" value="ECO:0007669"/>
    <property type="project" value="InterPro"/>
</dbReference>
<dbReference type="GO" id="GO:0004519">
    <property type="term" value="F:endonuclease activity"/>
    <property type="evidence" value="ECO:0007669"/>
    <property type="project" value="InterPro"/>
</dbReference>
<dbReference type="GO" id="GO:0008270">
    <property type="term" value="F:zinc ion binding"/>
    <property type="evidence" value="ECO:0007669"/>
    <property type="project" value="InterPro"/>
</dbReference>
<protein>
    <recommendedName>
        <fullName evidence="1">HNH domain-containing protein</fullName>
    </recommendedName>
</protein>
<dbReference type="Pfam" id="PF01844">
    <property type="entry name" value="HNH"/>
    <property type="match status" value="1"/>
</dbReference>
<dbReference type="EMBL" id="LAZR01048000">
    <property type="protein sequence ID" value="KKK92916.1"/>
    <property type="molecule type" value="Genomic_DNA"/>
</dbReference>
<sequence length="86" mass="10033">MKIKRDPLDILAAKYIKLRDKWCQRCGGTSGLQTAHFHSRRNRSVRYDPDNLCLLCFGCHIHLDGNPLEKVEFFKERLGELAFDLL</sequence>
<evidence type="ECO:0000259" key="1">
    <source>
        <dbReference type="Pfam" id="PF01844"/>
    </source>
</evidence>
<organism evidence="2">
    <name type="scientific">marine sediment metagenome</name>
    <dbReference type="NCBI Taxonomy" id="412755"/>
    <lineage>
        <taxon>unclassified sequences</taxon>
        <taxon>metagenomes</taxon>
        <taxon>ecological metagenomes</taxon>
    </lineage>
</organism>
<dbReference type="InterPro" id="IPR002711">
    <property type="entry name" value="HNH"/>
</dbReference>
<dbReference type="AlphaFoldDB" id="A0A0F9C8F7"/>
<evidence type="ECO:0000313" key="2">
    <source>
        <dbReference type="EMBL" id="KKK92916.1"/>
    </source>
</evidence>
<feature type="non-terminal residue" evidence="2">
    <location>
        <position position="86"/>
    </location>
</feature>
<feature type="domain" description="HNH" evidence="1">
    <location>
        <begin position="23"/>
        <end position="61"/>
    </location>
</feature>
<accession>A0A0F9C8F7</accession>
<comment type="caution">
    <text evidence="2">The sequence shown here is derived from an EMBL/GenBank/DDBJ whole genome shotgun (WGS) entry which is preliminary data.</text>
</comment>